<keyword evidence="10" id="KW-0804">Transcription</keyword>
<evidence type="ECO:0000256" key="5">
    <source>
        <dbReference type="ARBA" id="ARBA00022763"/>
    </source>
</evidence>
<dbReference type="GO" id="GO:0006281">
    <property type="term" value="P:DNA repair"/>
    <property type="evidence" value="ECO:0007669"/>
    <property type="project" value="UniProtKB-KW"/>
</dbReference>
<evidence type="ECO:0000313" key="13">
    <source>
        <dbReference type="EMBL" id="ANE45563.1"/>
    </source>
</evidence>
<evidence type="ECO:0000256" key="2">
    <source>
        <dbReference type="ARBA" id="ARBA00022603"/>
    </source>
</evidence>
<dbReference type="InterPro" id="IPR020449">
    <property type="entry name" value="Tscrpt_reg_AraC-type_HTH"/>
</dbReference>
<organism evidence="13 14">
    <name type="scientific">Paenibacillus swuensis</name>
    <dbReference type="NCBI Taxonomy" id="1178515"/>
    <lineage>
        <taxon>Bacteria</taxon>
        <taxon>Bacillati</taxon>
        <taxon>Bacillota</taxon>
        <taxon>Bacilli</taxon>
        <taxon>Bacillales</taxon>
        <taxon>Paenibacillaceae</taxon>
        <taxon>Paenibacillus</taxon>
    </lineage>
</organism>
<evidence type="ECO:0000313" key="14">
    <source>
        <dbReference type="Proteomes" id="UP000076927"/>
    </source>
</evidence>
<dbReference type="InterPro" id="IPR009057">
    <property type="entry name" value="Homeodomain-like_sf"/>
</dbReference>
<evidence type="ECO:0000256" key="1">
    <source>
        <dbReference type="ARBA" id="ARBA00001947"/>
    </source>
</evidence>
<proteinExistence type="predicted"/>
<evidence type="ECO:0000256" key="11">
    <source>
        <dbReference type="ARBA" id="ARBA00023204"/>
    </source>
</evidence>
<dbReference type="GO" id="GO:0003700">
    <property type="term" value="F:DNA-binding transcription factor activity"/>
    <property type="evidence" value="ECO:0007669"/>
    <property type="project" value="InterPro"/>
</dbReference>
<accession>A0A172TFK1</accession>
<keyword evidence="9" id="KW-0010">Activator</keyword>
<dbReference type="SUPFAM" id="SSF57884">
    <property type="entry name" value="Ada DNA repair protein, N-terminal domain (N-Ada 10)"/>
    <property type="match status" value="1"/>
</dbReference>
<keyword evidence="7" id="KW-0805">Transcription regulation</keyword>
<dbReference type="InterPro" id="IPR018062">
    <property type="entry name" value="HTH_AraC-typ_CS"/>
</dbReference>
<evidence type="ECO:0000256" key="10">
    <source>
        <dbReference type="ARBA" id="ARBA00023163"/>
    </source>
</evidence>
<keyword evidence="11" id="KW-0234">DNA repair</keyword>
<keyword evidence="14" id="KW-1185">Reference proteome</keyword>
<dbReference type="PATRIC" id="fig|1178515.4.peg.740"/>
<dbReference type="GO" id="GO:0043565">
    <property type="term" value="F:sequence-specific DNA binding"/>
    <property type="evidence" value="ECO:0007669"/>
    <property type="project" value="InterPro"/>
</dbReference>
<dbReference type="EMBL" id="CP011388">
    <property type="protein sequence ID" value="ANE45563.1"/>
    <property type="molecule type" value="Genomic_DNA"/>
</dbReference>
<dbReference type="STRING" id="1178515.SY83_03730"/>
<dbReference type="GO" id="GO:0008270">
    <property type="term" value="F:zinc ion binding"/>
    <property type="evidence" value="ECO:0007669"/>
    <property type="project" value="InterPro"/>
</dbReference>
<evidence type="ECO:0000256" key="6">
    <source>
        <dbReference type="ARBA" id="ARBA00022833"/>
    </source>
</evidence>
<dbReference type="AlphaFoldDB" id="A0A172TFK1"/>
<reference evidence="13 14" key="1">
    <citation type="submission" date="2015-01" db="EMBL/GenBank/DDBJ databases">
        <title>Paenibacillus swuensis/DY6/whole genome sequencing.</title>
        <authorList>
            <person name="Kim M.K."/>
            <person name="Srinivasan S."/>
            <person name="Lee J.-J."/>
        </authorList>
    </citation>
    <scope>NUCLEOTIDE SEQUENCE [LARGE SCALE GENOMIC DNA]</scope>
    <source>
        <strain evidence="13 14">DY6</strain>
    </source>
</reference>
<keyword evidence="5" id="KW-0227">DNA damage</keyword>
<dbReference type="SUPFAM" id="SSF46689">
    <property type="entry name" value="Homeodomain-like"/>
    <property type="match status" value="2"/>
</dbReference>
<dbReference type="Pfam" id="PF02805">
    <property type="entry name" value="Ada_Zn_binding"/>
    <property type="match status" value="1"/>
</dbReference>
<evidence type="ECO:0000256" key="8">
    <source>
        <dbReference type="ARBA" id="ARBA00023125"/>
    </source>
</evidence>
<dbReference type="InterPro" id="IPR035451">
    <property type="entry name" value="Ada-like_dom_sf"/>
</dbReference>
<dbReference type="InterPro" id="IPR018060">
    <property type="entry name" value="HTH_AraC"/>
</dbReference>
<gene>
    <name evidence="13" type="ORF">SY83_03730</name>
</gene>
<dbReference type="PROSITE" id="PS00041">
    <property type="entry name" value="HTH_ARAC_FAMILY_1"/>
    <property type="match status" value="1"/>
</dbReference>
<keyword evidence="3" id="KW-0808">Transferase</keyword>
<keyword evidence="2" id="KW-0489">Methyltransferase</keyword>
<evidence type="ECO:0000256" key="9">
    <source>
        <dbReference type="ARBA" id="ARBA00023159"/>
    </source>
</evidence>
<evidence type="ECO:0000256" key="4">
    <source>
        <dbReference type="ARBA" id="ARBA00022723"/>
    </source>
</evidence>
<dbReference type="Gene3D" id="3.40.10.10">
    <property type="entry name" value="DNA Methylphosphotriester Repair Domain"/>
    <property type="match status" value="1"/>
</dbReference>
<name>A0A172TFK1_9BACL</name>
<dbReference type="SMART" id="SM00342">
    <property type="entry name" value="HTH_ARAC"/>
    <property type="match status" value="1"/>
</dbReference>
<evidence type="ECO:0000259" key="12">
    <source>
        <dbReference type="PROSITE" id="PS01124"/>
    </source>
</evidence>
<keyword evidence="6" id="KW-0862">Zinc</keyword>
<dbReference type="PROSITE" id="PS01124">
    <property type="entry name" value="HTH_ARAC_FAMILY_2"/>
    <property type="match status" value="1"/>
</dbReference>
<evidence type="ECO:0000256" key="3">
    <source>
        <dbReference type="ARBA" id="ARBA00022679"/>
    </source>
</evidence>
<dbReference type="GO" id="GO:0008168">
    <property type="term" value="F:methyltransferase activity"/>
    <property type="evidence" value="ECO:0007669"/>
    <property type="project" value="UniProtKB-KW"/>
</dbReference>
<sequence>MEEVRRMMVNGQAELTEEQWQAIVRNNRVYDHTFIYAVRTTGIFCKPSCKSRVPNRENVLLFQNAVHAESAQFRPCKRCKPQGVLGPLEEWAAHIEAYINKHYMEPLNLESLADVFHASPYHMIRVFKRVKGLTPGEYIQQLRIKQAKKLLLSTEYTVAEVGSAVGMTNSSYFITVFKKKTGFTPADFRKRR</sequence>
<dbReference type="PANTHER" id="PTHR43280:SF28">
    <property type="entry name" value="HTH-TYPE TRANSCRIPTIONAL ACTIVATOR RHAS"/>
    <property type="match status" value="1"/>
</dbReference>
<dbReference type="PIRSF" id="PIRSF000408">
    <property type="entry name" value="Alkyltransferas_AdaA"/>
    <property type="match status" value="1"/>
</dbReference>
<dbReference type="OrthoDB" id="9802228at2"/>
<dbReference type="PANTHER" id="PTHR43280">
    <property type="entry name" value="ARAC-FAMILY TRANSCRIPTIONAL REGULATOR"/>
    <property type="match status" value="1"/>
</dbReference>
<dbReference type="Proteomes" id="UP000076927">
    <property type="component" value="Chromosome"/>
</dbReference>
<evidence type="ECO:0000256" key="7">
    <source>
        <dbReference type="ARBA" id="ARBA00023015"/>
    </source>
</evidence>
<dbReference type="PRINTS" id="PR00032">
    <property type="entry name" value="HTHARAC"/>
</dbReference>
<protein>
    <submittedName>
        <fullName evidence="13">AraC family transcriptional regulator</fullName>
    </submittedName>
</protein>
<dbReference type="InterPro" id="IPR016220">
    <property type="entry name" value="Me-P-triester_DNA_alkyl-Trfase"/>
</dbReference>
<comment type="cofactor">
    <cofactor evidence="1">
        <name>Zn(2+)</name>
        <dbReference type="ChEBI" id="CHEBI:29105"/>
    </cofactor>
</comment>
<dbReference type="Pfam" id="PF12833">
    <property type="entry name" value="HTH_18"/>
    <property type="match status" value="1"/>
</dbReference>
<dbReference type="GO" id="GO:0032259">
    <property type="term" value="P:methylation"/>
    <property type="evidence" value="ECO:0007669"/>
    <property type="project" value="UniProtKB-KW"/>
</dbReference>
<dbReference type="InterPro" id="IPR004026">
    <property type="entry name" value="Ada_DNA_repair_Zn-bd"/>
</dbReference>
<keyword evidence="8" id="KW-0238">DNA-binding</keyword>
<dbReference type="Gene3D" id="1.10.10.60">
    <property type="entry name" value="Homeodomain-like"/>
    <property type="match status" value="2"/>
</dbReference>
<keyword evidence="4" id="KW-0479">Metal-binding</keyword>
<dbReference type="KEGG" id="pswu:SY83_03730"/>
<feature type="domain" description="HTH araC/xylS-type" evidence="12">
    <location>
        <begin position="93"/>
        <end position="191"/>
    </location>
</feature>